<keyword evidence="1" id="KW-1133">Transmembrane helix</keyword>
<feature type="transmembrane region" description="Helical" evidence="1">
    <location>
        <begin position="39"/>
        <end position="57"/>
    </location>
</feature>
<feature type="transmembrane region" description="Helical" evidence="1">
    <location>
        <begin position="69"/>
        <end position="92"/>
    </location>
</feature>
<dbReference type="InterPro" id="IPR010559">
    <property type="entry name" value="Sig_transdc_His_kin_internal"/>
</dbReference>
<dbReference type="Pfam" id="PF06580">
    <property type="entry name" value="His_kinase"/>
    <property type="match status" value="1"/>
</dbReference>
<dbReference type="Gene3D" id="3.30.565.10">
    <property type="entry name" value="Histidine kinase-like ATPase, C-terminal domain"/>
    <property type="match status" value="1"/>
</dbReference>
<dbReference type="EMBL" id="JAGEVG010000013">
    <property type="protein sequence ID" value="MBO3099032.1"/>
    <property type="molecule type" value="Genomic_DNA"/>
</dbReference>
<dbReference type="Proteomes" id="UP000681315">
    <property type="component" value="Unassembled WGS sequence"/>
</dbReference>
<name>A0ABS3STI8_9FLAO</name>
<sequence>MSTSHLNLKELVFQIILNVLVFVFFGFDRRLPGIEFYQIYFFLNYALAALIINYALLPRFLYHNRYLEFAIYTLVTIALVIFVEEAFLEQIFYPDTRGRKFLGVFYNLLSTMPTITILVGFKFAWDALTKQQEVIELRNSVKESELQFLKSQINPHFLFNNMNNLYAHAVEQSPKTPEIILELSSVLRYMLYECQAPFVPLKKEMEHIENYVMLSKLQVEGRGEVTFEIGNIPSNYRIAPLILSVFIENAFKHSVSSQSKNISIFIDIKVCENGILHFICHNTYLKQSNTQSLDNGIGLENVRKRLELIYPKCHTLKIDTKNNLYIVDLTIDLSKTQVI</sequence>
<keyword evidence="1" id="KW-0812">Transmembrane</keyword>
<dbReference type="RefSeq" id="WP_208234150.1">
    <property type="nucleotide sequence ID" value="NZ_JAGEVG010000013.1"/>
</dbReference>
<dbReference type="PANTHER" id="PTHR34220:SF7">
    <property type="entry name" value="SENSOR HISTIDINE KINASE YPDA"/>
    <property type="match status" value="1"/>
</dbReference>
<evidence type="ECO:0000256" key="1">
    <source>
        <dbReference type="SAM" id="Phobius"/>
    </source>
</evidence>
<evidence type="ECO:0000313" key="3">
    <source>
        <dbReference type="EMBL" id="MBO3099032.1"/>
    </source>
</evidence>
<keyword evidence="3" id="KW-0808">Transferase</keyword>
<keyword evidence="1" id="KW-0472">Membrane</keyword>
<keyword evidence="4" id="KW-1185">Reference proteome</keyword>
<protein>
    <submittedName>
        <fullName evidence="3">Histidine kinase</fullName>
    </submittedName>
</protein>
<feature type="transmembrane region" description="Helical" evidence="1">
    <location>
        <begin position="12"/>
        <end position="27"/>
    </location>
</feature>
<evidence type="ECO:0000259" key="2">
    <source>
        <dbReference type="Pfam" id="PF06580"/>
    </source>
</evidence>
<organism evidence="3 4">
    <name type="scientific">Gelidibacter pelagius</name>
    <dbReference type="NCBI Taxonomy" id="2819985"/>
    <lineage>
        <taxon>Bacteria</taxon>
        <taxon>Pseudomonadati</taxon>
        <taxon>Bacteroidota</taxon>
        <taxon>Flavobacteriia</taxon>
        <taxon>Flavobacteriales</taxon>
        <taxon>Flavobacteriaceae</taxon>
        <taxon>Gelidibacter</taxon>
    </lineage>
</organism>
<reference evidence="3 4" key="1">
    <citation type="submission" date="2021-03" db="EMBL/GenBank/DDBJ databases">
        <title>Gelidibacter sp. nov., isolated from costal sediment.</title>
        <authorList>
            <person name="Lun K.-Y."/>
        </authorList>
    </citation>
    <scope>NUCLEOTIDE SEQUENCE [LARGE SCALE GENOMIC DNA]</scope>
    <source>
        <strain evidence="3 4">DF109</strain>
    </source>
</reference>
<accession>A0ABS3STI8</accession>
<dbReference type="GO" id="GO:0016301">
    <property type="term" value="F:kinase activity"/>
    <property type="evidence" value="ECO:0007669"/>
    <property type="project" value="UniProtKB-KW"/>
</dbReference>
<feature type="domain" description="Signal transduction histidine kinase internal region" evidence="2">
    <location>
        <begin position="144"/>
        <end position="221"/>
    </location>
</feature>
<feature type="transmembrane region" description="Helical" evidence="1">
    <location>
        <begin position="104"/>
        <end position="125"/>
    </location>
</feature>
<proteinExistence type="predicted"/>
<keyword evidence="3" id="KW-0418">Kinase</keyword>
<dbReference type="InterPro" id="IPR036890">
    <property type="entry name" value="HATPase_C_sf"/>
</dbReference>
<comment type="caution">
    <text evidence="3">The sequence shown here is derived from an EMBL/GenBank/DDBJ whole genome shotgun (WGS) entry which is preliminary data.</text>
</comment>
<gene>
    <name evidence="3" type="ORF">J4051_12180</name>
</gene>
<dbReference type="InterPro" id="IPR050640">
    <property type="entry name" value="Bact_2-comp_sensor_kinase"/>
</dbReference>
<dbReference type="PANTHER" id="PTHR34220">
    <property type="entry name" value="SENSOR HISTIDINE KINASE YPDA"/>
    <property type="match status" value="1"/>
</dbReference>
<evidence type="ECO:0000313" key="4">
    <source>
        <dbReference type="Proteomes" id="UP000681315"/>
    </source>
</evidence>